<evidence type="ECO:0000313" key="17">
    <source>
        <dbReference type="Proteomes" id="UP000285349"/>
    </source>
</evidence>
<dbReference type="AlphaFoldDB" id="A0A423K822"/>
<evidence type="ECO:0000256" key="6">
    <source>
        <dbReference type="ARBA" id="ARBA00022617"/>
    </source>
</evidence>
<evidence type="ECO:0000256" key="13">
    <source>
        <dbReference type="ARBA" id="ARBA00048390"/>
    </source>
</evidence>
<dbReference type="PANTHER" id="PTHR40255:SF1">
    <property type="entry name" value="PROTOPORPHYRINOGEN IX OXIDASE"/>
    <property type="match status" value="1"/>
</dbReference>
<keyword evidence="12 14" id="KW-0472">Membrane</keyword>
<dbReference type="GO" id="GO:0070818">
    <property type="term" value="F:protoporphyrinogen oxidase activity"/>
    <property type="evidence" value="ECO:0007669"/>
    <property type="project" value="UniProtKB-UniRule"/>
</dbReference>
<evidence type="ECO:0000256" key="9">
    <source>
        <dbReference type="ARBA" id="ARBA00022989"/>
    </source>
</evidence>
<name>A0A423K822_9PSED</name>
<dbReference type="OrthoDB" id="196624at2"/>
<gene>
    <name evidence="16" type="ORF">BK666_09590</name>
</gene>
<evidence type="ECO:0000256" key="8">
    <source>
        <dbReference type="ARBA" id="ARBA00022723"/>
    </source>
</evidence>
<feature type="transmembrane region" description="Helical" evidence="15">
    <location>
        <begin position="6"/>
        <end position="31"/>
    </location>
</feature>
<evidence type="ECO:0000256" key="10">
    <source>
        <dbReference type="ARBA" id="ARBA00023002"/>
    </source>
</evidence>
<evidence type="ECO:0000256" key="15">
    <source>
        <dbReference type="SAM" id="Phobius"/>
    </source>
</evidence>
<dbReference type="Pfam" id="PF03653">
    <property type="entry name" value="UPF0093"/>
    <property type="match status" value="1"/>
</dbReference>
<comment type="catalytic activity">
    <reaction evidence="13 14">
        <text>protoporphyrinogen IX + 3 A = protoporphyrin IX + 3 AH2</text>
        <dbReference type="Rhea" id="RHEA:62000"/>
        <dbReference type="ChEBI" id="CHEBI:13193"/>
        <dbReference type="ChEBI" id="CHEBI:17499"/>
        <dbReference type="ChEBI" id="CHEBI:57306"/>
        <dbReference type="ChEBI" id="CHEBI:57307"/>
    </reaction>
</comment>
<comment type="caution">
    <text evidence="16">The sequence shown here is derived from an EMBL/GenBank/DDBJ whole genome shotgun (WGS) entry which is preliminary data.</text>
</comment>
<evidence type="ECO:0000256" key="2">
    <source>
        <dbReference type="ARBA" id="ARBA00005073"/>
    </source>
</evidence>
<feature type="transmembrane region" description="Helical" evidence="15">
    <location>
        <begin position="52"/>
        <end position="77"/>
    </location>
</feature>
<dbReference type="GO" id="GO:0006782">
    <property type="term" value="P:protoporphyrinogen IX biosynthetic process"/>
    <property type="evidence" value="ECO:0007669"/>
    <property type="project" value="UniProtKB-UniRule"/>
</dbReference>
<protein>
    <recommendedName>
        <fullName evidence="4 14">Protoporphyrinogen IX oxidase</fullName>
        <ecNumber evidence="14">1.3.99.-</ecNumber>
    </recommendedName>
</protein>
<dbReference type="Proteomes" id="UP000285349">
    <property type="component" value="Unassembled WGS sequence"/>
</dbReference>
<dbReference type="RefSeq" id="WP_123509436.1">
    <property type="nucleotide sequence ID" value="NZ_MOBQ01000012.1"/>
</dbReference>
<comment type="function">
    <text evidence="14">Catalyzes the oxidation of protoporphyrinogen IX to protoporphyrin IX.</text>
</comment>
<evidence type="ECO:0000256" key="12">
    <source>
        <dbReference type="ARBA" id="ARBA00023136"/>
    </source>
</evidence>
<evidence type="ECO:0000256" key="7">
    <source>
        <dbReference type="ARBA" id="ARBA00022692"/>
    </source>
</evidence>
<evidence type="ECO:0000256" key="3">
    <source>
        <dbReference type="ARBA" id="ARBA00006501"/>
    </source>
</evidence>
<dbReference type="PANTHER" id="PTHR40255">
    <property type="entry name" value="UPF0093 MEMBRANE PROTEIN SLR1790"/>
    <property type="match status" value="1"/>
</dbReference>
<feature type="transmembrane region" description="Helical" evidence="15">
    <location>
        <begin position="121"/>
        <end position="138"/>
    </location>
</feature>
<reference evidence="16 17" key="1">
    <citation type="submission" date="2016-10" db="EMBL/GenBank/DDBJ databases">
        <title>Comparative genome analysis of multiple Pseudomonas spp. focuses on biocontrol and plant growth promoting traits.</title>
        <authorList>
            <person name="Tao X.-Y."/>
            <person name="Taylor C.G."/>
        </authorList>
    </citation>
    <scope>NUCLEOTIDE SEQUENCE [LARGE SCALE GENOMIC DNA]</scope>
    <source>
        <strain evidence="16 17">37A10</strain>
    </source>
</reference>
<dbReference type="PIRSF" id="PIRSF004638">
    <property type="entry name" value="UCP004638"/>
    <property type="match status" value="1"/>
</dbReference>
<evidence type="ECO:0000256" key="1">
    <source>
        <dbReference type="ARBA" id="ARBA00004651"/>
    </source>
</evidence>
<evidence type="ECO:0000256" key="5">
    <source>
        <dbReference type="ARBA" id="ARBA00022475"/>
    </source>
</evidence>
<keyword evidence="7 15" id="KW-0812">Transmembrane</keyword>
<proteinExistence type="inferred from homology"/>
<comment type="similarity">
    <text evidence="3 14">Belongs to the HemJ family.</text>
</comment>
<evidence type="ECO:0000313" key="16">
    <source>
        <dbReference type="EMBL" id="RON47925.1"/>
    </source>
</evidence>
<keyword evidence="8 14" id="KW-0479">Metal-binding</keyword>
<dbReference type="UniPathway" id="UPA00251">
    <property type="reaction ID" value="UER00324"/>
</dbReference>
<dbReference type="InterPro" id="IPR005265">
    <property type="entry name" value="HemJ-like"/>
</dbReference>
<keyword evidence="9 15" id="KW-1133">Transmembrane helix</keyword>
<comment type="cofactor">
    <cofactor evidence="14">
        <name>heme b</name>
        <dbReference type="ChEBI" id="CHEBI:60344"/>
    </cofactor>
    <text evidence="14">Binds 1 heme b (iron(II)-protoporphyrin IX) group per subunit.</text>
</comment>
<keyword evidence="5 14" id="KW-1003">Cell membrane</keyword>
<accession>A0A423K822</accession>
<comment type="pathway">
    <text evidence="2 14">Porphyrin-containing compound metabolism; protoporphyrin-IX biosynthesis; protoporphyrin-IX from protoporphyrinogen-IX: step 1/1.</text>
</comment>
<sequence length="142" mass="15807">MTYLLIKSLHVCAVLFWISGMFLQSLLLLAGRNLSGPLLPLELSRLRMLRRWCRGMTVPAMALTWLSGLTIATLGGWVGEHWLLLKFAFVVALSAMHGWLSGSLRRRLECPTEAPSSNLTIVLPSLLVMTCAIVFLVINKPF</sequence>
<keyword evidence="10" id="KW-0560">Oxidoreductase</keyword>
<evidence type="ECO:0000256" key="4">
    <source>
        <dbReference type="ARBA" id="ARBA00017504"/>
    </source>
</evidence>
<dbReference type="GO" id="GO:0005886">
    <property type="term" value="C:plasma membrane"/>
    <property type="evidence" value="ECO:0007669"/>
    <property type="project" value="UniProtKB-SubCell"/>
</dbReference>
<organism evidence="16 17">
    <name type="scientific">Pseudomonas frederiksbergensis</name>
    <dbReference type="NCBI Taxonomy" id="104087"/>
    <lineage>
        <taxon>Bacteria</taxon>
        <taxon>Pseudomonadati</taxon>
        <taxon>Pseudomonadota</taxon>
        <taxon>Gammaproteobacteria</taxon>
        <taxon>Pseudomonadales</taxon>
        <taxon>Pseudomonadaceae</taxon>
        <taxon>Pseudomonas</taxon>
    </lineage>
</organism>
<evidence type="ECO:0000256" key="14">
    <source>
        <dbReference type="PIRNR" id="PIRNR004638"/>
    </source>
</evidence>
<dbReference type="EC" id="1.3.99.-" evidence="14"/>
<evidence type="ECO:0000256" key="11">
    <source>
        <dbReference type="ARBA" id="ARBA00023004"/>
    </source>
</evidence>
<comment type="subcellular location">
    <subcellularLocation>
        <location evidence="1">Cell membrane</location>
        <topology evidence="1">Multi-pass membrane protein</topology>
    </subcellularLocation>
</comment>
<keyword evidence="6 14" id="KW-0349">Heme</keyword>
<feature type="transmembrane region" description="Helical" evidence="15">
    <location>
        <begin position="83"/>
        <end position="100"/>
    </location>
</feature>
<dbReference type="EMBL" id="MOBQ01000012">
    <property type="protein sequence ID" value="RON47925.1"/>
    <property type="molecule type" value="Genomic_DNA"/>
</dbReference>
<keyword evidence="11 14" id="KW-0408">Iron</keyword>
<dbReference type="GO" id="GO:0046872">
    <property type="term" value="F:metal ion binding"/>
    <property type="evidence" value="ECO:0007669"/>
    <property type="project" value="UniProtKB-UniRule"/>
</dbReference>